<comment type="similarity">
    <text evidence="2">Belongs to the PKI family.</text>
</comment>
<sequence>MTDAEAMYENFIVSRRSGRRNAILPVDGKENQEGGSSVSAAVMSHDLAQLHVNKSGVWGFEDAPDCNAIQSRAMRCLGCIDILQSGLLKGTWDGSHAL</sequence>
<evidence type="ECO:0000256" key="3">
    <source>
        <dbReference type="ARBA" id="ARBA00023013"/>
    </source>
</evidence>
<dbReference type="AlphaFoldDB" id="A0AA47M157"/>
<accession>A0AA47M157</accession>
<dbReference type="EMBL" id="JAOPHQ010006389">
    <property type="protein sequence ID" value="KAK0131693.1"/>
    <property type="molecule type" value="Genomic_DNA"/>
</dbReference>
<organism evidence="4 5">
    <name type="scientific">Merluccius polli</name>
    <name type="common">Benguela hake</name>
    <name type="synonym">Merluccius cadenati</name>
    <dbReference type="NCBI Taxonomy" id="89951"/>
    <lineage>
        <taxon>Eukaryota</taxon>
        <taxon>Metazoa</taxon>
        <taxon>Chordata</taxon>
        <taxon>Craniata</taxon>
        <taxon>Vertebrata</taxon>
        <taxon>Euteleostomi</taxon>
        <taxon>Actinopterygii</taxon>
        <taxon>Neopterygii</taxon>
        <taxon>Teleostei</taxon>
        <taxon>Neoteleostei</taxon>
        <taxon>Acanthomorphata</taxon>
        <taxon>Zeiogadaria</taxon>
        <taxon>Gadariae</taxon>
        <taxon>Gadiformes</taxon>
        <taxon>Gadoidei</taxon>
        <taxon>Merlucciidae</taxon>
        <taxon>Merluccius</taxon>
    </lineage>
</organism>
<gene>
    <name evidence="4" type="ORF">N1851_033544</name>
</gene>
<name>A0AA47M157_MERPO</name>
<keyword evidence="5" id="KW-1185">Reference proteome</keyword>
<evidence type="ECO:0000313" key="5">
    <source>
        <dbReference type="Proteomes" id="UP001174136"/>
    </source>
</evidence>
<dbReference type="GO" id="GO:0004862">
    <property type="term" value="F:cAMP-dependent protein kinase inhibitor activity"/>
    <property type="evidence" value="ECO:0007669"/>
    <property type="project" value="InterPro"/>
</dbReference>
<evidence type="ECO:0000256" key="2">
    <source>
        <dbReference type="ARBA" id="ARBA00006393"/>
    </source>
</evidence>
<dbReference type="Pfam" id="PF02827">
    <property type="entry name" value="PKI"/>
    <property type="match status" value="1"/>
</dbReference>
<protein>
    <submittedName>
        <fullName evidence="4">Uncharacterized protein</fullName>
    </submittedName>
</protein>
<evidence type="ECO:0000313" key="4">
    <source>
        <dbReference type="EMBL" id="KAK0131693.1"/>
    </source>
</evidence>
<evidence type="ECO:0000256" key="1">
    <source>
        <dbReference type="ARBA" id="ARBA00002844"/>
    </source>
</evidence>
<comment type="caution">
    <text evidence="4">The sequence shown here is derived from an EMBL/GenBank/DDBJ whole genome shotgun (WGS) entry which is preliminary data.</text>
</comment>
<dbReference type="Proteomes" id="UP001174136">
    <property type="component" value="Unassembled WGS sequence"/>
</dbReference>
<comment type="function">
    <text evidence="1">Extremely potent competitive inhibitor of cAMP-dependent protein kinase activity, this protein interacts with the catalytic subunit of the enzyme after the cAMP-induced dissociation of its regulatory chains.</text>
</comment>
<dbReference type="InterPro" id="IPR004171">
    <property type="entry name" value="cAMP_dep_PKI"/>
</dbReference>
<proteinExistence type="inferred from homology"/>
<keyword evidence="3" id="KW-0649">Protein kinase inhibitor</keyword>
<reference evidence="4" key="1">
    <citation type="journal article" date="2023" name="Front. Mar. Sci.">
        <title>A new Merluccius polli reference genome to investigate the effects of global change in West African waters.</title>
        <authorList>
            <person name="Mateo J.L."/>
            <person name="Blanco-Fernandez C."/>
            <person name="Garcia-Vazquez E."/>
            <person name="Machado-Schiaffino G."/>
        </authorList>
    </citation>
    <scope>NUCLEOTIDE SEQUENCE</scope>
    <source>
        <strain evidence="4">C29</strain>
        <tissue evidence="4">Fin</tissue>
    </source>
</reference>